<reference evidence="8" key="1">
    <citation type="submission" date="2014-02" db="EMBL/GenBank/DDBJ databases">
        <title>Complete genome sequence and comparative genomic analysis of the nitrogen-fixing bacterium Leptospirillum ferriphilum YSK.</title>
        <authorList>
            <person name="Guo X."/>
            <person name="Yin H."/>
            <person name="Liang Y."/>
            <person name="Hu Q."/>
            <person name="Ma L."/>
            <person name="Xiao Y."/>
            <person name="Zhang X."/>
            <person name="Qiu G."/>
            <person name="Liu X."/>
        </authorList>
    </citation>
    <scope>NUCLEOTIDE SEQUENCE [LARGE SCALE GENOMIC DNA]</scope>
    <source>
        <strain evidence="8">YSK</strain>
    </source>
</reference>
<feature type="compositionally biased region" description="Basic residues" evidence="5">
    <location>
        <begin position="30"/>
        <end position="39"/>
    </location>
</feature>
<dbReference type="HAMAP" id="MF_01341">
    <property type="entry name" value="Ribosomal_uL15"/>
    <property type="match status" value="1"/>
</dbReference>
<sequence>MKIHDLYPAPGSNKRKKRVGRGPGSGHGKTSTKGHKGQHARSGGVKPPGFEGGQMPLILRIPKRGFKSPNKISTSIFNIATLEEYEFPDLLVSAETLLKAGLVKPSVQRIKILAEGEPTKAYKIQDLEISKSAQEKIESAGGSVISTLN</sequence>
<dbReference type="HOGENOM" id="CLU_055188_4_2_0"/>
<comment type="similarity">
    <text evidence="1 4">Belongs to the universal ribosomal protein uL15 family.</text>
</comment>
<dbReference type="PANTHER" id="PTHR12934">
    <property type="entry name" value="50S RIBOSOMAL PROTEIN L15"/>
    <property type="match status" value="1"/>
</dbReference>
<organism evidence="7 8">
    <name type="scientific">Leptospirillum ferriphilum YSK</name>
    <dbReference type="NCBI Taxonomy" id="1441628"/>
    <lineage>
        <taxon>Bacteria</taxon>
        <taxon>Pseudomonadati</taxon>
        <taxon>Nitrospirota</taxon>
        <taxon>Nitrospiria</taxon>
        <taxon>Nitrospirales</taxon>
        <taxon>Nitrospiraceae</taxon>
        <taxon>Leptospirillum</taxon>
    </lineage>
</organism>
<keyword evidence="4" id="KW-0699">rRNA-binding</keyword>
<comment type="subunit">
    <text evidence="4">Part of the 50S ribosomal subunit.</text>
</comment>
<dbReference type="InterPro" id="IPR036227">
    <property type="entry name" value="Ribosomal_uL15/eL18_sf"/>
</dbReference>
<evidence type="ECO:0000313" key="7">
    <source>
        <dbReference type="EMBL" id="AIA30707.1"/>
    </source>
</evidence>
<gene>
    <name evidence="4" type="primary">rplO</name>
    <name evidence="7" type="ORF">Y981_07880</name>
</gene>
<evidence type="ECO:0000256" key="2">
    <source>
        <dbReference type="ARBA" id="ARBA00022980"/>
    </source>
</evidence>
<evidence type="ECO:0000259" key="6">
    <source>
        <dbReference type="Pfam" id="PF00828"/>
    </source>
</evidence>
<dbReference type="Proteomes" id="UP000027059">
    <property type="component" value="Chromosome"/>
</dbReference>
<evidence type="ECO:0000256" key="4">
    <source>
        <dbReference type="HAMAP-Rule" id="MF_01341"/>
    </source>
</evidence>
<keyword evidence="3 4" id="KW-0687">Ribonucleoprotein</keyword>
<keyword evidence="8" id="KW-1185">Reference proteome</keyword>
<dbReference type="KEGG" id="lfp:Y981_07880"/>
<dbReference type="AlphaFoldDB" id="A0A059XZR7"/>
<evidence type="ECO:0000313" key="8">
    <source>
        <dbReference type="Proteomes" id="UP000027059"/>
    </source>
</evidence>
<proteinExistence type="inferred from homology"/>
<dbReference type="Gene3D" id="3.100.10.10">
    <property type="match status" value="1"/>
</dbReference>
<dbReference type="InterPro" id="IPR021131">
    <property type="entry name" value="Ribosomal_uL15/eL18"/>
</dbReference>
<dbReference type="EMBL" id="CP007243">
    <property type="protein sequence ID" value="AIA30707.1"/>
    <property type="molecule type" value="Genomic_DNA"/>
</dbReference>
<feature type="domain" description="Large ribosomal subunit protein uL15/eL18" evidence="6">
    <location>
        <begin position="89"/>
        <end position="145"/>
    </location>
</feature>
<dbReference type="InterPro" id="IPR005749">
    <property type="entry name" value="Ribosomal_uL15_bac-type"/>
</dbReference>
<keyword evidence="4" id="KW-0694">RNA-binding</keyword>
<keyword evidence="2 4" id="KW-0689">Ribosomal protein</keyword>
<comment type="function">
    <text evidence="4">Binds to the 23S rRNA.</text>
</comment>
<accession>A0A059XZR7</accession>
<dbReference type="NCBIfam" id="TIGR01071">
    <property type="entry name" value="rplO_bact"/>
    <property type="match status" value="1"/>
</dbReference>
<dbReference type="SUPFAM" id="SSF52080">
    <property type="entry name" value="Ribosomal proteins L15p and L18e"/>
    <property type="match status" value="1"/>
</dbReference>
<dbReference type="GO" id="GO:0003735">
    <property type="term" value="F:structural constituent of ribosome"/>
    <property type="evidence" value="ECO:0007669"/>
    <property type="project" value="InterPro"/>
</dbReference>
<dbReference type="PANTHER" id="PTHR12934:SF11">
    <property type="entry name" value="LARGE RIBOSOMAL SUBUNIT PROTEIN UL15M"/>
    <property type="match status" value="1"/>
</dbReference>
<dbReference type="GO" id="GO:0019843">
    <property type="term" value="F:rRNA binding"/>
    <property type="evidence" value="ECO:0007669"/>
    <property type="project" value="UniProtKB-UniRule"/>
</dbReference>
<dbReference type="InterPro" id="IPR030878">
    <property type="entry name" value="Ribosomal_uL15"/>
</dbReference>
<evidence type="ECO:0000256" key="1">
    <source>
        <dbReference type="ARBA" id="ARBA00007320"/>
    </source>
</evidence>
<evidence type="ECO:0000256" key="3">
    <source>
        <dbReference type="ARBA" id="ARBA00023274"/>
    </source>
</evidence>
<reference evidence="7 8" key="2">
    <citation type="journal article" date="2015" name="Biomed. Res. Int.">
        <title>Effects of Arsenite Resistance on the Growth and Functional Gene Expression of Leptospirillum ferriphilum and Acidithiobacillus thiooxidans in Pure Culture and Coculture.</title>
        <authorList>
            <person name="Jiang H."/>
            <person name="Liang Y."/>
            <person name="Yin H."/>
            <person name="Xiao Y."/>
            <person name="Guo X."/>
            <person name="Xu Y."/>
            <person name="Hu Q."/>
            <person name="Liu H."/>
            <person name="Liu X."/>
        </authorList>
    </citation>
    <scope>NUCLEOTIDE SEQUENCE [LARGE SCALE GENOMIC DNA]</scope>
    <source>
        <strain evidence="7 8">YSK</strain>
    </source>
</reference>
<dbReference type="RefSeq" id="WP_023525340.1">
    <property type="nucleotide sequence ID" value="NZ_CP007243.1"/>
</dbReference>
<name>A0A059XZR7_9BACT</name>
<dbReference type="OrthoDB" id="9810293at2"/>
<evidence type="ECO:0000256" key="5">
    <source>
        <dbReference type="SAM" id="MobiDB-lite"/>
    </source>
</evidence>
<dbReference type="GO" id="GO:0022625">
    <property type="term" value="C:cytosolic large ribosomal subunit"/>
    <property type="evidence" value="ECO:0007669"/>
    <property type="project" value="TreeGrafter"/>
</dbReference>
<feature type="region of interest" description="Disordered" evidence="5">
    <location>
        <begin position="1"/>
        <end position="54"/>
    </location>
</feature>
<dbReference type="GO" id="GO:0006412">
    <property type="term" value="P:translation"/>
    <property type="evidence" value="ECO:0007669"/>
    <property type="project" value="UniProtKB-UniRule"/>
</dbReference>
<dbReference type="Pfam" id="PF00828">
    <property type="entry name" value="Ribosomal_L27A"/>
    <property type="match status" value="1"/>
</dbReference>
<protein>
    <recommendedName>
        <fullName evidence="4">Large ribosomal subunit protein uL15</fullName>
    </recommendedName>
</protein>